<dbReference type="PANTHER" id="PTHR28230">
    <property type="entry name" value="CHROMOSOME 1, WHOLE GENOME SHOTGUN SEQUENCE"/>
    <property type="match status" value="1"/>
</dbReference>
<accession>J7RGU3</accession>
<evidence type="ECO:0000313" key="1">
    <source>
        <dbReference type="EMBL" id="CCL98302.1"/>
    </source>
</evidence>
<dbReference type="STRING" id="599839.J7RGU3"/>
<gene>
    <name evidence="1" type="ORF">FIBRA_00296</name>
</gene>
<reference evidence="1 2" key="1">
    <citation type="journal article" date="2012" name="Appl. Environ. Microbiol.">
        <title>Short-read sequencing for genomic analysis of the brown rot fungus Fibroporia radiculosa.</title>
        <authorList>
            <person name="Tang J.D."/>
            <person name="Perkins A.D."/>
            <person name="Sonstegard T.S."/>
            <person name="Schroeder S.G."/>
            <person name="Burgess S.C."/>
            <person name="Diehl S.V."/>
        </authorList>
    </citation>
    <scope>NUCLEOTIDE SEQUENCE [LARGE SCALE GENOMIC DNA]</scope>
    <source>
        <strain evidence="1 2">TFFH 294</strain>
    </source>
</reference>
<dbReference type="EMBL" id="HE796875">
    <property type="protein sequence ID" value="CCL98302.1"/>
    <property type="molecule type" value="Genomic_DNA"/>
</dbReference>
<protein>
    <submittedName>
        <fullName evidence="1">Uncharacterized protein</fullName>
    </submittedName>
</protein>
<dbReference type="GO" id="GO:0070096">
    <property type="term" value="P:mitochondrial outer membrane translocase complex assembly"/>
    <property type="evidence" value="ECO:0007669"/>
    <property type="project" value="InterPro"/>
</dbReference>
<evidence type="ECO:0000313" key="2">
    <source>
        <dbReference type="Proteomes" id="UP000006352"/>
    </source>
</evidence>
<dbReference type="RefSeq" id="XP_012177585.1">
    <property type="nucleotide sequence ID" value="XM_012322195.1"/>
</dbReference>
<dbReference type="InterPro" id="IPR037652">
    <property type="entry name" value="Mim2"/>
</dbReference>
<dbReference type="GO" id="GO:0045040">
    <property type="term" value="P:protein insertion into mitochondrial outer membrane"/>
    <property type="evidence" value="ECO:0007669"/>
    <property type="project" value="InterPro"/>
</dbReference>
<dbReference type="GeneID" id="24093213"/>
<dbReference type="OrthoDB" id="5555533at2759"/>
<dbReference type="InParanoid" id="J7RGU3"/>
<dbReference type="GO" id="GO:0005741">
    <property type="term" value="C:mitochondrial outer membrane"/>
    <property type="evidence" value="ECO:0007669"/>
    <property type="project" value="TreeGrafter"/>
</dbReference>
<sequence>MPRSVASLDSISLSSDNSYDIEEEERIAEQEWNESMAQLQQLVSFILLPILGRWLGRKWSYWAYARYLRFGLGKSFFLGEQR</sequence>
<name>J7RGU3_9APHY</name>
<organism evidence="1 2">
    <name type="scientific">Fibroporia radiculosa</name>
    <dbReference type="NCBI Taxonomy" id="599839"/>
    <lineage>
        <taxon>Eukaryota</taxon>
        <taxon>Fungi</taxon>
        <taxon>Dikarya</taxon>
        <taxon>Basidiomycota</taxon>
        <taxon>Agaricomycotina</taxon>
        <taxon>Agaricomycetes</taxon>
        <taxon>Polyporales</taxon>
        <taxon>Fibroporiaceae</taxon>
        <taxon>Fibroporia</taxon>
    </lineage>
</organism>
<dbReference type="AlphaFoldDB" id="J7RGU3"/>
<keyword evidence="2" id="KW-1185">Reference proteome</keyword>
<dbReference type="HOGENOM" id="CLU_173512_1_0_1"/>
<dbReference type="PANTHER" id="PTHR28230:SF1">
    <property type="entry name" value="MITOCHONDRIAL IMPORT PROTEIN 2"/>
    <property type="match status" value="1"/>
</dbReference>
<dbReference type="Proteomes" id="UP000006352">
    <property type="component" value="Unassembled WGS sequence"/>
</dbReference>
<dbReference type="Pfam" id="PF19117">
    <property type="entry name" value="Mim2"/>
    <property type="match status" value="1"/>
</dbReference>
<proteinExistence type="predicted"/>